<dbReference type="AlphaFoldDB" id="A0A0L7LBY2"/>
<dbReference type="Gene3D" id="3.10.10.10">
    <property type="entry name" value="HIV Type 1 Reverse Transcriptase, subunit A, domain 1"/>
    <property type="match status" value="1"/>
</dbReference>
<dbReference type="Proteomes" id="UP000037510">
    <property type="component" value="Unassembled WGS sequence"/>
</dbReference>
<reference evidence="1 2" key="1">
    <citation type="journal article" date="2015" name="Genome Biol. Evol.">
        <title>The genome of winter moth (Operophtera brumata) provides a genomic perspective on sexual dimorphism and phenology.</title>
        <authorList>
            <person name="Derks M.F."/>
            <person name="Smit S."/>
            <person name="Salis L."/>
            <person name="Schijlen E."/>
            <person name="Bossers A."/>
            <person name="Mateman C."/>
            <person name="Pijl A.S."/>
            <person name="de Ridder D."/>
            <person name="Groenen M.A."/>
            <person name="Visser M.E."/>
            <person name="Megens H.J."/>
        </authorList>
    </citation>
    <scope>NUCLEOTIDE SEQUENCE [LARGE SCALE GENOMIC DNA]</scope>
    <source>
        <strain evidence="1">WM2013NL</strain>
        <tissue evidence="1">Head and thorax</tissue>
    </source>
</reference>
<organism evidence="1 2">
    <name type="scientific">Operophtera brumata</name>
    <name type="common">Winter moth</name>
    <name type="synonym">Phalaena brumata</name>
    <dbReference type="NCBI Taxonomy" id="104452"/>
    <lineage>
        <taxon>Eukaryota</taxon>
        <taxon>Metazoa</taxon>
        <taxon>Ecdysozoa</taxon>
        <taxon>Arthropoda</taxon>
        <taxon>Hexapoda</taxon>
        <taxon>Insecta</taxon>
        <taxon>Pterygota</taxon>
        <taxon>Neoptera</taxon>
        <taxon>Endopterygota</taxon>
        <taxon>Lepidoptera</taxon>
        <taxon>Glossata</taxon>
        <taxon>Ditrysia</taxon>
        <taxon>Geometroidea</taxon>
        <taxon>Geometridae</taxon>
        <taxon>Larentiinae</taxon>
        <taxon>Operophtera</taxon>
    </lineage>
</organism>
<dbReference type="GO" id="GO:0071897">
    <property type="term" value="P:DNA biosynthetic process"/>
    <property type="evidence" value="ECO:0007669"/>
    <property type="project" value="UniProtKB-ARBA"/>
</dbReference>
<protein>
    <submittedName>
        <fullName evidence="1">Uncharacterized protein</fullName>
    </submittedName>
</protein>
<accession>A0A0L7LBY2</accession>
<keyword evidence="2" id="KW-1185">Reference proteome</keyword>
<dbReference type="EMBL" id="JTDY01001746">
    <property type="protein sequence ID" value="KOB73012.1"/>
    <property type="molecule type" value="Genomic_DNA"/>
</dbReference>
<evidence type="ECO:0000313" key="2">
    <source>
        <dbReference type="Proteomes" id="UP000037510"/>
    </source>
</evidence>
<evidence type="ECO:0000313" key="1">
    <source>
        <dbReference type="EMBL" id="KOB73012.1"/>
    </source>
</evidence>
<name>A0A0L7LBY2_OPEBR</name>
<feature type="non-terminal residue" evidence="1">
    <location>
        <position position="1"/>
    </location>
</feature>
<gene>
    <name evidence="1" type="ORF">OBRU01_06927</name>
</gene>
<proteinExistence type="predicted"/>
<dbReference type="SUPFAM" id="SSF56672">
    <property type="entry name" value="DNA/RNA polymerases"/>
    <property type="match status" value="1"/>
</dbReference>
<dbReference type="InterPro" id="IPR043502">
    <property type="entry name" value="DNA/RNA_pol_sf"/>
</dbReference>
<sequence>IKVICRSLDTARCSKPTVKSGDGLQNSISFKAKPPLVLPLLTSTRFQTAPSCQMDQIIDKMVVEHVLEFAPETPSFLSTMFLTPKSDGSMHLIINLKRLNHLVQNKKFLSEKKIQGLQEVISRLLKRKQASLWKVQSIIGSLYFARLVVPGRLKFCCLLAHCNSLLQNYPERPYPLPFQSNGELKWWMLNCQKIIPTPTSTQNAFPDDRCGRFWMGSRVERNKNGGCWLDG</sequence>
<comment type="caution">
    <text evidence="1">The sequence shown here is derived from an EMBL/GenBank/DDBJ whole genome shotgun (WGS) entry which is preliminary data.</text>
</comment>